<comment type="catalytic activity">
    <reaction evidence="4">
        <text>6-carboxyhexanoyl-[ACP] + L-alanine + H(+) = (8S)-8-amino-7-oxononanoate + holo-[ACP] + CO2</text>
        <dbReference type="Rhea" id="RHEA:42288"/>
        <dbReference type="Rhea" id="RHEA-COMP:9685"/>
        <dbReference type="Rhea" id="RHEA-COMP:9955"/>
        <dbReference type="ChEBI" id="CHEBI:15378"/>
        <dbReference type="ChEBI" id="CHEBI:16526"/>
        <dbReference type="ChEBI" id="CHEBI:57972"/>
        <dbReference type="ChEBI" id="CHEBI:64479"/>
        <dbReference type="ChEBI" id="CHEBI:78846"/>
        <dbReference type="ChEBI" id="CHEBI:149468"/>
        <dbReference type="EC" id="2.3.1.47"/>
    </reaction>
</comment>
<organism evidence="6 7">
    <name type="scientific">Streptomyces yunnanensis</name>
    <dbReference type="NCBI Taxonomy" id="156453"/>
    <lineage>
        <taxon>Bacteria</taxon>
        <taxon>Bacillati</taxon>
        <taxon>Actinomycetota</taxon>
        <taxon>Actinomycetes</taxon>
        <taxon>Kitasatosporales</taxon>
        <taxon>Streptomycetaceae</taxon>
        <taxon>Streptomyces</taxon>
    </lineage>
</organism>
<evidence type="ECO:0000256" key="2">
    <source>
        <dbReference type="ARBA" id="ARBA00013187"/>
    </source>
</evidence>
<name>A0A9X8QYQ1_9ACTN</name>
<dbReference type="GO" id="GO:0030170">
    <property type="term" value="F:pyridoxal phosphate binding"/>
    <property type="evidence" value="ECO:0007669"/>
    <property type="project" value="InterPro"/>
</dbReference>
<dbReference type="PANTHER" id="PTHR13693">
    <property type="entry name" value="CLASS II AMINOTRANSFERASE/8-AMINO-7-OXONONANOATE SYNTHASE"/>
    <property type="match status" value="1"/>
</dbReference>
<evidence type="ECO:0000259" key="5">
    <source>
        <dbReference type="Pfam" id="PF00155"/>
    </source>
</evidence>
<dbReference type="EC" id="2.3.1.47" evidence="2"/>
<dbReference type="InterPro" id="IPR015424">
    <property type="entry name" value="PyrdxlP-dep_Trfase"/>
</dbReference>
<evidence type="ECO:0000256" key="4">
    <source>
        <dbReference type="ARBA" id="ARBA00047715"/>
    </source>
</evidence>
<protein>
    <recommendedName>
        <fullName evidence="2">8-amino-7-oxononanoate synthase</fullName>
        <ecNumber evidence="2">2.3.1.47</ecNumber>
    </recommendedName>
</protein>
<dbReference type="InterPro" id="IPR015421">
    <property type="entry name" value="PyrdxlP-dep_Trfase_major"/>
</dbReference>
<evidence type="ECO:0000313" key="7">
    <source>
        <dbReference type="Proteomes" id="UP000184388"/>
    </source>
</evidence>
<dbReference type="AlphaFoldDB" id="A0A9X8QYQ1"/>
<dbReference type="Gene3D" id="3.90.1150.10">
    <property type="entry name" value="Aspartate Aminotransferase, domain 1"/>
    <property type="match status" value="1"/>
</dbReference>
<sequence length="437" mass="46764">MPASPRRDPALRRTVGSFAPLRGPLLLNRPQDFAAWRARRVAAGLWPYLRQLHTDVAPRARAGDPATGTIWEGISFSTQDYLALSREPSVREAVADALATYGPHAGSSPVLTGHTPLAAELAVELAELTGMEHIVLFPTGWAAGYGAITGLIREHDHVVLDERAHACLNAGAHAATCNVATAAHLDNASVARRLAAIRARDTDNAVLVVTEGVYSMDSDTPHLSGLQQVCHEYNATLLVDVAHDLGALGPGGTGQIGAQGLYGEMDLVMGSFSKCFATNGGFIATSSKDVADYLSIYATSHFFSSALSPLQAASALQCARIIRSPEGTRRRMALEKVSERLRSQLSEQGLNVLGERSAIVPVETNSVAVARVACRLAEQRGLILAIIEFPAVPLNCARFRLQVMCDHEMNDLDQAAKTLAESIEEARHLVKKTGEAR</sequence>
<evidence type="ECO:0000256" key="3">
    <source>
        <dbReference type="ARBA" id="ARBA00022679"/>
    </source>
</evidence>
<dbReference type="Gene3D" id="3.40.640.10">
    <property type="entry name" value="Type I PLP-dependent aspartate aminotransferase-like (Major domain)"/>
    <property type="match status" value="1"/>
</dbReference>
<dbReference type="Proteomes" id="UP000184388">
    <property type="component" value="Unassembled WGS sequence"/>
</dbReference>
<accession>A0A9X8QYQ1</accession>
<evidence type="ECO:0000313" key="6">
    <source>
        <dbReference type="EMBL" id="SHN12905.1"/>
    </source>
</evidence>
<dbReference type="InterPro" id="IPR015422">
    <property type="entry name" value="PyrdxlP-dep_Trfase_small"/>
</dbReference>
<dbReference type="InterPro" id="IPR004839">
    <property type="entry name" value="Aminotransferase_I/II_large"/>
</dbReference>
<dbReference type="SUPFAM" id="SSF53383">
    <property type="entry name" value="PLP-dependent transferases"/>
    <property type="match status" value="1"/>
</dbReference>
<feature type="domain" description="Aminotransferase class I/classII large" evidence="5">
    <location>
        <begin position="74"/>
        <end position="418"/>
    </location>
</feature>
<proteinExistence type="predicted"/>
<dbReference type="PANTHER" id="PTHR13693:SF103">
    <property type="entry name" value="AMINOTRANSFERASE CLASS I_CLASSII DOMAIN-CONTAINING PROTEIN"/>
    <property type="match status" value="1"/>
</dbReference>
<evidence type="ECO:0000256" key="1">
    <source>
        <dbReference type="ARBA" id="ARBA00001933"/>
    </source>
</evidence>
<reference evidence="7" key="1">
    <citation type="submission" date="2016-11" db="EMBL/GenBank/DDBJ databases">
        <authorList>
            <person name="Jaros S."/>
            <person name="Januszkiewicz K."/>
            <person name="Wedrychowicz H."/>
        </authorList>
    </citation>
    <scope>NUCLEOTIDE SEQUENCE [LARGE SCALE GENOMIC DNA]</scope>
    <source>
        <strain evidence="7">CGMCC 4.3555</strain>
    </source>
</reference>
<dbReference type="GO" id="GO:0008710">
    <property type="term" value="F:8-amino-7-oxononanoate synthase activity"/>
    <property type="evidence" value="ECO:0007669"/>
    <property type="project" value="UniProtKB-EC"/>
</dbReference>
<dbReference type="InterPro" id="IPR050087">
    <property type="entry name" value="AON_synthase_class-II"/>
</dbReference>
<gene>
    <name evidence="6" type="ORF">SAMN05216268_120123</name>
</gene>
<keyword evidence="3" id="KW-0808">Transferase</keyword>
<comment type="cofactor">
    <cofactor evidence="1">
        <name>pyridoxal 5'-phosphate</name>
        <dbReference type="ChEBI" id="CHEBI:597326"/>
    </cofactor>
</comment>
<dbReference type="EMBL" id="FRBK01000020">
    <property type="protein sequence ID" value="SHN12905.1"/>
    <property type="molecule type" value="Genomic_DNA"/>
</dbReference>
<comment type="caution">
    <text evidence="6">The sequence shown here is derived from an EMBL/GenBank/DDBJ whole genome shotgun (WGS) entry which is preliminary data.</text>
</comment>
<dbReference type="Pfam" id="PF00155">
    <property type="entry name" value="Aminotran_1_2"/>
    <property type="match status" value="1"/>
</dbReference>